<evidence type="ECO:0000313" key="5">
    <source>
        <dbReference type="EMBL" id="WOG87561.1"/>
    </source>
</evidence>
<dbReference type="Proteomes" id="UP000077755">
    <property type="component" value="Chromosome 2"/>
</dbReference>
<feature type="compositionally biased region" description="Basic and acidic residues" evidence="4">
    <location>
        <begin position="65"/>
        <end position="97"/>
    </location>
</feature>
<feature type="coiled-coil region" evidence="3">
    <location>
        <begin position="540"/>
        <end position="574"/>
    </location>
</feature>
<name>A0AAF0WDW4_DAUCS</name>
<feature type="coiled-coil region" evidence="3">
    <location>
        <begin position="190"/>
        <end position="315"/>
    </location>
</feature>
<reference evidence="5" key="1">
    <citation type="journal article" date="2016" name="Nat. Genet.">
        <title>A high-quality carrot genome assembly provides new insights into carotenoid accumulation and asterid genome evolution.</title>
        <authorList>
            <person name="Iorizzo M."/>
            <person name="Ellison S."/>
            <person name="Senalik D."/>
            <person name="Zeng P."/>
            <person name="Satapoomin P."/>
            <person name="Huang J."/>
            <person name="Bowman M."/>
            <person name="Iovene M."/>
            <person name="Sanseverino W."/>
            <person name="Cavagnaro P."/>
            <person name="Yildiz M."/>
            <person name="Macko-Podgorni A."/>
            <person name="Moranska E."/>
            <person name="Grzebelus E."/>
            <person name="Grzebelus D."/>
            <person name="Ashrafi H."/>
            <person name="Zheng Z."/>
            <person name="Cheng S."/>
            <person name="Spooner D."/>
            <person name="Van Deynze A."/>
            <person name="Simon P."/>
        </authorList>
    </citation>
    <scope>NUCLEOTIDE SEQUENCE</scope>
    <source>
        <tissue evidence="5">Leaf</tissue>
    </source>
</reference>
<feature type="region of interest" description="Disordered" evidence="4">
    <location>
        <begin position="1"/>
        <end position="97"/>
    </location>
</feature>
<dbReference type="PANTHER" id="PTHR34224">
    <property type="entry name" value="INTERACTOR OF CONSTITUTIVE ACTIVE ROPS 2, CHLOROPLASTIC-RELATED"/>
    <property type="match status" value="1"/>
</dbReference>
<feature type="compositionally biased region" description="Polar residues" evidence="4">
    <location>
        <begin position="1"/>
        <end position="25"/>
    </location>
</feature>
<feature type="compositionally biased region" description="Polar residues" evidence="4">
    <location>
        <begin position="46"/>
        <end position="64"/>
    </location>
</feature>
<proteinExistence type="inferred from homology"/>
<feature type="coiled-coil region" evidence="3">
    <location>
        <begin position="401"/>
        <end position="486"/>
    </location>
</feature>
<accession>A0AAF0WDW4</accession>
<evidence type="ECO:0000256" key="3">
    <source>
        <dbReference type="SAM" id="Coils"/>
    </source>
</evidence>
<sequence>MQTPKARLSGQNSSSEVPNKISPRSASKVPHKNSGPEKITPRVSRQLKTTGLESDAASSSNQLKTPKDKSPKVIERKSPRSPVPEKKHPNKVADLEAHISQLQDDLKKVKDQLTLSDSWKQQAEQDAEESKDKLLALSLKLEESQQLLSQSRSEDPRSIEFEKITNEKDQAFQSELDSSEAISSRSSAELASALDEIRQLKLQLEMVTDIEARQTKQSELASAELHSLKENLEETRLLADNMKNQLKDCKDSEVQAQALVGQTLLQLETAKQTVETLRSDNIKAKEAYHAIALELDQSKARVNFLEEIVTKLTKERDTISGNDSQNSAGEQVVKYETKENEEREKSMKAELESVTSEVEHLRSALETTEVRYHEEQIQNTLQIASAYELVEKIKSTSSQREDELEAELKKSKADIQELRANLMDKETELQGICEENENMKTRLETTLSGSKENQLEKELHRKKVDAESIKSNLKEKEMDMQTILEENEMLKLGRKEMELNLGNVGDEAVNELDAARAAERDTLMKLGYVTGEADKSHRRAAQMTEQLEAAQFANSELEAELRRIKVQSEQWRKAAEAAAAILSTGDNGKLVERTGSLDSNYSPTTGKISSRYPEDMEDDYLKKKNGNMLKKIGVLWKKPQK</sequence>
<dbReference type="EMBL" id="CP093344">
    <property type="protein sequence ID" value="WOG87561.1"/>
    <property type="molecule type" value="Genomic_DNA"/>
</dbReference>
<dbReference type="InterPro" id="IPR029688">
    <property type="entry name" value="ICR"/>
</dbReference>
<evidence type="ECO:0000256" key="1">
    <source>
        <dbReference type="ARBA" id="ARBA00009778"/>
    </source>
</evidence>
<evidence type="ECO:0000313" key="6">
    <source>
        <dbReference type="Proteomes" id="UP000077755"/>
    </source>
</evidence>
<evidence type="ECO:0000256" key="2">
    <source>
        <dbReference type="ARBA" id="ARBA00023054"/>
    </source>
</evidence>
<evidence type="ECO:0000256" key="4">
    <source>
        <dbReference type="SAM" id="MobiDB-lite"/>
    </source>
</evidence>
<dbReference type="PANTHER" id="PTHR34224:SF18">
    <property type="entry name" value="INTERACTOR OF CONSTITUTIVE ACTIVE ROPS 3"/>
    <property type="match status" value="1"/>
</dbReference>
<protein>
    <submittedName>
        <fullName evidence="5">Uncharacterized protein</fullName>
    </submittedName>
</protein>
<gene>
    <name evidence="5" type="ORF">DCAR_0206790</name>
</gene>
<organism evidence="5 6">
    <name type="scientific">Daucus carota subsp. sativus</name>
    <name type="common">Carrot</name>
    <dbReference type="NCBI Taxonomy" id="79200"/>
    <lineage>
        <taxon>Eukaryota</taxon>
        <taxon>Viridiplantae</taxon>
        <taxon>Streptophyta</taxon>
        <taxon>Embryophyta</taxon>
        <taxon>Tracheophyta</taxon>
        <taxon>Spermatophyta</taxon>
        <taxon>Magnoliopsida</taxon>
        <taxon>eudicotyledons</taxon>
        <taxon>Gunneridae</taxon>
        <taxon>Pentapetalae</taxon>
        <taxon>asterids</taxon>
        <taxon>campanulids</taxon>
        <taxon>Apiales</taxon>
        <taxon>Apiaceae</taxon>
        <taxon>Apioideae</taxon>
        <taxon>Scandiceae</taxon>
        <taxon>Daucinae</taxon>
        <taxon>Daucus</taxon>
        <taxon>Daucus sect. Daucus</taxon>
    </lineage>
</organism>
<dbReference type="AlphaFoldDB" id="A0AAF0WDW4"/>
<comment type="similarity">
    <text evidence="1">Belongs to the ICR family.</text>
</comment>
<reference evidence="5" key="2">
    <citation type="submission" date="2022-03" db="EMBL/GenBank/DDBJ databases">
        <title>Draft title - Genomic analysis of global carrot germplasm unveils the trajectory of domestication and the origin of high carotenoid orange carrot.</title>
        <authorList>
            <person name="Iorizzo M."/>
            <person name="Ellison S."/>
            <person name="Senalik D."/>
            <person name="Macko-Podgorni A."/>
            <person name="Grzebelus D."/>
            <person name="Bostan H."/>
            <person name="Rolling W."/>
            <person name="Curaba J."/>
            <person name="Simon P."/>
        </authorList>
    </citation>
    <scope>NUCLEOTIDE SEQUENCE</scope>
    <source>
        <tissue evidence="5">Leaf</tissue>
    </source>
</reference>
<keyword evidence="6" id="KW-1185">Reference proteome</keyword>
<keyword evidence="2 3" id="KW-0175">Coiled coil</keyword>